<dbReference type="EC" id="4.1.1.31" evidence="2"/>
<comment type="similarity">
    <text evidence="1">Belongs to the PEPCase type 1 family.</text>
</comment>
<keyword evidence="3" id="KW-0460">Magnesium</keyword>
<keyword evidence="4" id="KW-0456">Lyase</keyword>
<evidence type="ECO:0000256" key="1">
    <source>
        <dbReference type="ARBA" id="ARBA00008346"/>
    </source>
</evidence>
<dbReference type="Pfam" id="PF12722">
    <property type="entry name" value="Hid1"/>
    <property type="match status" value="1"/>
</dbReference>
<name>A0A0L0HGD6_SPIPD</name>
<dbReference type="STRING" id="645134.A0A0L0HGD6"/>
<evidence type="ECO:0000256" key="8">
    <source>
        <dbReference type="SAM" id="MobiDB-lite"/>
    </source>
</evidence>
<evidence type="ECO:0000256" key="4">
    <source>
        <dbReference type="ARBA" id="ARBA00023239"/>
    </source>
</evidence>
<feature type="compositionally biased region" description="Basic and acidic residues" evidence="8">
    <location>
        <begin position="1602"/>
        <end position="1617"/>
    </location>
</feature>
<dbReference type="InParanoid" id="A0A0L0HGD6"/>
<feature type="compositionally biased region" description="Polar residues" evidence="8">
    <location>
        <begin position="1628"/>
        <end position="1641"/>
    </location>
</feature>
<dbReference type="eggNOG" id="KOG2226">
    <property type="taxonomic scope" value="Eukaryota"/>
</dbReference>
<proteinExistence type="inferred from homology"/>
<feature type="compositionally biased region" description="Polar residues" evidence="8">
    <location>
        <begin position="1591"/>
        <end position="1601"/>
    </location>
</feature>
<dbReference type="Gene3D" id="1.20.1440.90">
    <property type="entry name" value="Phosphoenolpyruvate/pyruvate domain"/>
    <property type="match status" value="1"/>
</dbReference>
<keyword evidence="5" id="KW-0120">Carbon dioxide fixation</keyword>
<keyword evidence="10" id="KW-1185">Reference proteome</keyword>
<accession>A0A0L0HGD6</accession>
<dbReference type="PANTHER" id="PTHR30523:SF6">
    <property type="entry name" value="PHOSPHOENOLPYRUVATE CARBOXYLASE"/>
    <property type="match status" value="1"/>
</dbReference>
<evidence type="ECO:0000256" key="3">
    <source>
        <dbReference type="ARBA" id="ARBA00022842"/>
    </source>
</evidence>
<dbReference type="PRINTS" id="PR00150">
    <property type="entry name" value="PEPCARBXLASE"/>
</dbReference>
<dbReference type="EMBL" id="KQ257456">
    <property type="protein sequence ID" value="KND00067.1"/>
    <property type="molecule type" value="Genomic_DNA"/>
</dbReference>
<gene>
    <name evidence="9" type="ORF">SPPG_04408</name>
</gene>
<dbReference type="Pfam" id="PF00311">
    <property type="entry name" value="PEPcase"/>
    <property type="match status" value="1"/>
</dbReference>
<dbReference type="PROSITE" id="PS00781">
    <property type="entry name" value="PEPCASE_1"/>
    <property type="match status" value="1"/>
</dbReference>
<evidence type="ECO:0000256" key="6">
    <source>
        <dbReference type="ARBA" id="ARBA00048995"/>
    </source>
</evidence>
<evidence type="ECO:0000256" key="5">
    <source>
        <dbReference type="ARBA" id="ARBA00023300"/>
    </source>
</evidence>
<comment type="catalytic activity">
    <reaction evidence="6">
        <text>oxaloacetate + phosphate = phosphoenolpyruvate + hydrogencarbonate</text>
        <dbReference type="Rhea" id="RHEA:28370"/>
        <dbReference type="ChEBI" id="CHEBI:16452"/>
        <dbReference type="ChEBI" id="CHEBI:17544"/>
        <dbReference type="ChEBI" id="CHEBI:43474"/>
        <dbReference type="ChEBI" id="CHEBI:58702"/>
        <dbReference type="EC" id="4.1.1.31"/>
    </reaction>
</comment>
<dbReference type="GO" id="GO:0008964">
    <property type="term" value="F:phosphoenolpyruvate carboxylase activity"/>
    <property type="evidence" value="ECO:0007669"/>
    <property type="project" value="UniProtKB-EC"/>
</dbReference>
<dbReference type="Proteomes" id="UP000053201">
    <property type="component" value="Unassembled WGS sequence"/>
</dbReference>
<protein>
    <recommendedName>
        <fullName evidence="2">phosphoenolpyruvate carboxylase</fullName>
        <ecNumber evidence="2">4.1.1.31</ecNumber>
    </recommendedName>
</protein>
<evidence type="ECO:0000256" key="7">
    <source>
        <dbReference type="PROSITE-ProRule" id="PRU10111"/>
    </source>
</evidence>
<dbReference type="InterPro" id="IPR015813">
    <property type="entry name" value="Pyrv/PenolPyrv_kinase-like_dom"/>
</dbReference>
<dbReference type="PANTHER" id="PTHR30523">
    <property type="entry name" value="PHOSPHOENOLPYRUVATE CARBOXYLASE"/>
    <property type="match status" value="1"/>
</dbReference>
<organism evidence="9 10">
    <name type="scientific">Spizellomyces punctatus (strain DAOM BR117)</name>
    <dbReference type="NCBI Taxonomy" id="645134"/>
    <lineage>
        <taxon>Eukaryota</taxon>
        <taxon>Fungi</taxon>
        <taxon>Fungi incertae sedis</taxon>
        <taxon>Chytridiomycota</taxon>
        <taxon>Chytridiomycota incertae sedis</taxon>
        <taxon>Chytridiomycetes</taxon>
        <taxon>Spizellomycetales</taxon>
        <taxon>Spizellomycetaceae</taxon>
        <taxon>Spizellomyces</taxon>
    </lineage>
</organism>
<reference evidence="9 10" key="1">
    <citation type="submission" date="2009-08" db="EMBL/GenBank/DDBJ databases">
        <title>The Genome Sequence of Spizellomyces punctatus strain DAOM BR117.</title>
        <authorList>
            <consortium name="The Broad Institute Genome Sequencing Platform"/>
            <person name="Russ C."/>
            <person name="Cuomo C."/>
            <person name="Shea T."/>
            <person name="Young S.K."/>
            <person name="Zeng Q."/>
            <person name="Koehrsen M."/>
            <person name="Haas B."/>
            <person name="Borodovsky M."/>
            <person name="Guigo R."/>
            <person name="Alvarado L."/>
            <person name="Berlin A."/>
            <person name="Bochicchio J."/>
            <person name="Borenstein D."/>
            <person name="Chapman S."/>
            <person name="Chen Z."/>
            <person name="Engels R."/>
            <person name="Freedman E."/>
            <person name="Gellesch M."/>
            <person name="Goldberg J."/>
            <person name="Griggs A."/>
            <person name="Gujja S."/>
            <person name="Heiman D."/>
            <person name="Hepburn T."/>
            <person name="Howarth C."/>
            <person name="Jen D."/>
            <person name="Larson L."/>
            <person name="Lewis B."/>
            <person name="Mehta T."/>
            <person name="Park D."/>
            <person name="Pearson M."/>
            <person name="Roberts A."/>
            <person name="Saif S."/>
            <person name="Shenoy N."/>
            <person name="Sisk P."/>
            <person name="Stolte C."/>
            <person name="Sykes S."/>
            <person name="Thomson T."/>
            <person name="Walk T."/>
            <person name="White J."/>
            <person name="Yandava C."/>
            <person name="Burger G."/>
            <person name="Gray M.W."/>
            <person name="Holland P.W.H."/>
            <person name="King N."/>
            <person name="Lang F.B.F."/>
            <person name="Roger A.J."/>
            <person name="Ruiz-Trillo I."/>
            <person name="Lander E."/>
            <person name="Nusbaum C."/>
        </authorList>
    </citation>
    <scope>NUCLEOTIDE SEQUENCE [LARGE SCALE GENOMIC DNA]</scope>
    <source>
        <strain evidence="9 10">DAOM BR117</strain>
    </source>
</reference>
<feature type="active site" evidence="7">
    <location>
        <position position="197"/>
    </location>
</feature>
<feature type="compositionally biased region" description="Low complexity" evidence="8">
    <location>
        <begin position="17"/>
        <end position="27"/>
    </location>
</feature>
<dbReference type="InterPro" id="IPR018129">
    <property type="entry name" value="PEP_COase_Lys_AS"/>
</dbReference>
<evidence type="ECO:0000313" key="9">
    <source>
        <dbReference type="EMBL" id="KND00067.1"/>
    </source>
</evidence>
<dbReference type="InterPro" id="IPR022805">
    <property type="entry name" value="PEP_COase_bac/pln-type"/>
</dbReference>
<dbReference type="GO" id="GO:0015977">
    <property type="term" value="P:carbon fixation"/>
    <property type="evidence" value="ECO:0007669"/>
    <property type="project" value="UniProtKB-KW"/>
</dbReference>
<feature type="compositionally biased region" description="Basic and acidic residues" evidence="8">
    <location>
        <begin position="1281"/>
        <end position="1291"/>
    </location>
</feature>
<dbReference type="OrthoDB" id="1365747at2759"/>
<dbReference type="InterPro" id="IPR026705">
    <property type="entry name" value="Hid-1/Ecm30"/>
</dbReference>
<dbReference type="HAMAP" id="MF_00595">
    <property type="entry name" value="PEPcase_type1"/>
    <property type="match status" value="1"/>
</dbReference>
<feature type="region of interest" description="Disordered" evidence="8">
    <location>
        <begin position="1270"/>
        <end position="1315"/>
    </location>
</feature>
<dbReference type="GeneID" id="27687859"/>
<dbReference type="SUPFAM" id="SSF51621">
    <property type="entry name" value="Phosphoenolpyruvate/pyruvate domain"/>
    <property type="match status" value="1"/>
</dbReference>
<feature type="compositionally biased region" description="Basic and acidic residues" evidence="8">
    <location>
        <begin position="1658"/>
        <end position="1668"/>
    </location>
</feature>
<dbReference type="InterPro" id="IPR021135">
    <property type="entry name" value="PEP_COase"/>
</dbReference>
<feature type="region of interest" description="Disordered" evidence="8">
    <location>
        <begin position="1589"/>
        <end position="1689"/>
    </location>
</feature>
<dbReference type="NCBIfam" id="NF000584">
    <property type="entry name" value="PRK00009.1"/>
    <property type="match status" value="1"/>
</dbReference>
<feature type="region of interest" description="Disordered" evidence="8">
    <location>
        <begin position="1"/>
        <end position="27"/>
    </location>
</feature>
<feature type="compositionally biased region" description="Polar residues" evidence="8">
    <location>
        <begin position="1271"/>
        <end position="1280"/>
    </location>
</feature>
<dbReference type="GO" id="GO:0005829">
    <property type="term" value="C:cytosol"/>
    <property type="evidence" value="ECO:0007669"/>
    <property type="project" value="TreeGrafter"/>
</dbReference>
<dbReference type="GO" id="GO:0006099">
    <property type="term" value="P:tricarboxylic acid cycle"/>
    <property type="evidence" value="ECO:0007669"/>
    <property type="project" value="InterPro"/>
</dbReference>
<dbReference type="VEuPathDB" id="FungiDB:SPPG_04408"/>
<dbReference type="RefSeq" id="XP_016608106.1">
    <property type="nucleotide sequence ID" value="XM_016752648.1"/>
</dbReference>
<sequence>MPEDGTDTAIDGHALPSSPSSASTSKSGSMQELISTLISSEVTHGDAVDFNAPLREDILLLSDILLHIIKEHASIAGGAPDKLAAKVDELLHASRRYFTNPSDETFTELLAHIRDVKHPSDYLEIARAFQEFLTLADIAERQHRVRRWRGYRSGKSSLSYRQTCRDAFNLLASQGFTPKQIRDTLLKQQVDLVLTAHPTQAARRTLLDKYLHIANLLAVRDRTIMTPQEEVDFRNTLEGEILAAWQTNTVRRIKPTPEDEARNALMVIENTIWTSLPNFMGTVDHALAEIGQPPLPIDSTLITFGSWIGGDRDGNPFVTSDVTRDVIKLCRWRAATLIYAEVDKLMFDLSMTVCNDELQKVVAEIPEDVIVNSSRKTNLTFPRGNVPRDEPYRLLLTVLRDRCKVTEEYLQQAIGVPNPPPPPPGFISHSKDLLEPLLLCHRSLVECGDHLVANGRLRNLARRISAFGLSLVKLDIRQESERHAEAMDAITQWLEVGSYNQWSEEQKQEWLIKELQNRRPLVPHDWPESCTGTDNVSENVKEVVATFRMLSKVGTDALGAYVISMARTPSDILAVALLQKIAGIQEPMRVAPLFETKADLENASSTIDRLLSVEYYRKSINGRQEVMLGYSDSAKDGSRLTSVWGLYNAQEELVRTCEKHGVQLTLFHGRGGSVGRGGGPQHLAILSQPNGTVQGRMRITIQGEIIDHHFGHTGTAEQTLERYTTATLISTLAPPHPPKPEWRALMSQMSNTSCDFYRRVVREMPDFIPYFRSATPLAEIGSMNIGSRPAKRRATGGIETLRAIPWIFAFTQTRSHLPVWLGIDEAIAQAKESGKLGLLREMYRNWPFFKSTVDLIQMTLAKADPRISAYYDARLAPEAVRHVGAYIRERLDQCIRLILEVSQSNDLLASDPVVRRAVESRLPFTDPINLLQVEALSLLREAEEIGKEEDPQLRDLMSVTIQDKLTAIPPSIRALVELQAIIRVCLRMGATESKLAFRKSVFQLYEQKSIPESNDDFWSNFYRLPETAEDVFNLFAPKDIRRVRDTAVENLETLLRKTLSRLFSFLALTTRPTPDDVRDVLNCIRILTRLLPYVFEVENGELEGKIFWEVANGAQPLGAKLCQAVVQLLFFRGFTLPEIPDPKTGRGVQYSIWQEGIAVAVKPPAATRDNINNRTETMRLLLTIISRTIYCPAAKVLKFENRWGNAIVCGLEKKAVVSLLCSMLNTIINYQPVGWVSLPYNHLLFANMEEQLVTLCLQTFVALLDIRPGGTQAQPSQSQDNSRRPSLEHSRRSSTASSSEAQSFSPTAANSSESKRETMRNDFCFYTGKLHRPQDFLLLMDGFCRVLKNPLDAANTYLPGSIKRVNIHVEVLMLFWKLVEHNEKFAHQAMETDKVLVILASVLYFAVEARNDPAQIGLLRMCCFILHILSQDRNFAVQLNSLFDYNTVGAAAKAVPNFTSGTWADFMFLAIHTMVTTPSRSPMAALHEHLLTAMTNVSPFVKALNVTTATKLLSLFNLFSNPAFMLANEHNHKNVFFLLEAFNNILQYQVTGNTHLVYAIVRHKQKFYDLHNLTYEHAVSELNRVRAIRAQKQSGDSQKQPTKSEKNEGEEEARSTESLEGQLGSKAPSATNGDGSNSATASERRQSESDSTGTDTELSEKAKGKLPAEHSSGPVAGGKDGQVAPINDKGKFQPNQEWFNYWRAHLPLSVILILVDSLGPTIEQMCLDKGINDDKTVLEYLQSGTLVGLLPVPHPIYTRRFHYSDAIRIWFTSYLWGRVFTTSNGMGAGEAAKMCPPIWTGTQIKLFVVKVSA</sequence>
<feature type="compositionally biased region" description="Low complexity" evidence="8">
    <location>
        <begin position="1293"/>
        <end position="1305"/>
    </location>
</feature>
<evidence type="ECO:0000313" key="10">
    <source>
        <dbReference type="Proteomes" id="UP000053201"/>
    </source>
</evidence>
<evidence type="ECO:0000256" key="2">
    <source>
        <dbReference type="ARBA" id="ARBA00012305"/>
    </source>
</evidence>